<dbReference type="PROSITE" id="PS51257">
    <property type="entry name" value="PROKAR_LIPOPROTEIN"/>
    <property type="match status" value="1"/>
</dbReference>
<proteinExistence type="predicted"/>
<dbReference type="InterPro" id="IPR011024">
    <property type="entry name" value="G_crystallin-like"/>
</dbReference>
<gene>
    <name evidence="2" type="ORF">DZC73_14330</name>
</gene>
<organism evidence="2 3">
    <name type="scientific">Piscinibacter terrae</name>
    <dbReference type="NCBI Taxonomy" id="2496871"/>
    <lineage>
        <taxon>Bacteria</taxon>
        <taxon>Pseudomonadati</taxon>
        <taxon>Pseudomonadota</taxon>
        <taxon>Betaproteobacteria</taxon>
        <taxon>Burkholderiales</taxon>
        <taxon>Sphaerotilaceae</taxon>
        <taxon>Piscinibacter</taxon>
    </lineage>
</organism>
<dbReference type="Proteomes" id="UP000267464">
    <property type="component" value="Unassembled WGS sequence"/>
</dbReference>
<dbReference type="EMBL" id="QUSW01000003">
    <property type="protein sequence ID" value="RQP24460.1"/>
    <property type="molecule type" value="Genomic_DNA"/>
</dbReference>
<dbReference type="RefSeq" id="WP_124540994.1">
    <property type="nucleotide sequence ID" value="NZ_QUSW01000003.1"/>
</dbReference>
<evidence type="ECO:0000256" key="1">
    <source>
        <dbReference type="SAM" id="SignalP"/>
    </source>
</evidence>
<name>A0A3N7HQH0_9BURK</name>
<evidence type="ECO:0000313" key="3">
    <source>
        <dbReference type="Proteomes" id="UP000267464"/>
    </source>
</evidence>
<keyword evidence="3" id="KW-1185">Reference proteome</keyword>
<sequence>MKRLSTMIMTGLAGCVFGSTAYAGGTPPPKSATCTIYEHRDYGGAHWTLRNGDDLKMVSAPDYGTSDGIHRFLYEPSWNDKVSSFKVDPGCTLTLWEHVNHGGHHFRSGKSYKYVGDGWNDKASEAVCECAGLPNW</sequence>
<feature type="signal peptide" evidence="1">
    <location>
        <begin position="1"/>
        <end position="23"/>
    </location>
</feature>
<dbReference type="OrthoDB" id="8455098at2"/>
<protein>
    <submittedName>
        <fullName evidence="2">Uncharacterized protein</fullName>
    </submittedName>
</protein>
<dbReference type="AlphaFoldDB" id="A0A3N7HQH0"/>
<evidence type="ECO:0000313" key="2">
    <source>
        <dbReference type="EMBL" id="RQP24460.1"/>
    </source>
</evidence>
<feature type="chain" id="PRO_5018201541" evidence="1">
    <location>
        <begin position="24"/>
        <end position="136"/>
    </location>
</feature>
<reference evidence="2 3" key="2">
    <citation type="submission" date="2018-12" db="EMBL/GenBank/DDBJ databases">
        <title>Rhizobacter gummiphilus sp. nov., a rubber-degrading bacterium isolated from the soil of a botanical garden in Japan.</title>
        <authorList>
            <person name="Shunsuke S.S."/>
        </authorList>
    </citation>
    <scope>NUCLEOTIDE SEQUENCE [LARGE SCALE GENOMIC DNA]</scope>
    <source>
        <strain evidence="2 3">S-16</strain>
    </source>
</reference>
<dbReference type="Gene3D" id="2.60.20.10">
    <property type="entry name" value="Crystallins"/>
    <property type="match status" value="1"/>
</dbReference>
<reference evidence="2 3" key="1">
    <citation type="submission" date="2018-08" db="EMBL/GenBank/DDBJ databases">
        <authorList>
            <person name="Khan S.A."/>
            <person name="Jeon C.O."/>
            <person name="Chun B.H."/>
            <person name="Jeong S.E."/>
        </authorList>
    </citation>
    <scope>NUCLEOTIDE SEQUENCE [LARGE SCALE GENOMIC DNA]</scope>
    <source>
        <strain evidence="2 3">S-16</strain>
    </source>
</reference>
<comment type="caution">
    <text evidence="2">The sequence shown here is derived from an EMBL/GenBank/DDBJ whole genome shotgun (WGS) entry which is preliminary data.</text>
</comment>
<keyword evidence="1" id="KW-0732">Signal</keyword>
<dbReference type="SUPFAM" id="SSF49695">
    <property type="entry name" value="gamma-Crystallin-like"/>
    <property type="match status" value="1"/>
</dbReference>
<accession>A0A3N7HQH0</accession>
<dbReference type="Pfam" id="PF03995">
    <property type="entry name" value="Inhibitor_I36"/>
    <property type="match status" value="1"/>
</dbReference>